<evidence type="ECO:0000256" key="2">
    <source>
        <dbReference type="SAM" id="MobiDB-lite"/>
    </source>
</evidence>
<reference evidence="4" key="2">
    <citation type="journal article" date="2021" name="World Allergy Organ. J.">
        <title>Chromosome-level assembly of Dermatophagoides farinae genome and transcriptome reveals two novel allergens Der f 37 and Der f 39.</title>
        <authorList>
            <person name="Chen J."/>
            <person name="Cai Z."/>
            <person name="Fan D."/>
            <person name="Hu J."/>
            <person name="Hou Y."/>
            <person name="He Y."/>
            <person name="Zhang Z."/>
            <person name="Zhao Z."/>
            <person name="Gao P."/>
            <person name="Hu W."/>
            <person name="Sun J."/>
            <person name="Li J."/>
            <person name="Ji K."/>
        </authorList>
    </citation>
    <scope>NUCLEOTIDE SEQUENCE</scope>
    <source>
        <strain evidence="4">JKM2019</strain>
    </source>
</reference>
<comment type="caution">
    <text evidence="4">The sequence shown here is derived from an EMBL/GenBank/DDBJ whole genome shotgun (WGS) entry which is preliminary data.</text>
</comment>
<keyword evidence="1" id="KW-0175">Coiled coil</keyword>
<evidence type="ECO:0000256" key="1">
    <source>
        <dbReference type="SAM" id="Coils"/>
    </source>
</evidence>
<sequence>MSDAQSTLVNPKSMNQQQIKPTAAPKMNKPVNPKSNSNQSSDDLARKLEMKRERNRVAARKCRNKKLQLIEEYKKTNAMLQKDIEESEAVLRKINARKFELRAALLNALNSYPLISSTPSIVLQQNNQQSTADQ</sequence>
<feature type="compositionally biased region" description="Basic and acidic residues" evidence="2">
    <location>
        <begin position="43"/>
        <end position="56"/>
    </location>
</feature>
<evidence type="ECO:0000313" key="4">
    <source>
        <dbReference type="EMBL" id="KAH7637769.1"/>
    </source>
</evidence>
<dbReference type="OrthoDB" id="2187714at2759"/>
<dbReference type="InterPro" id="IPR004827">
    <property type="entry name" value="bZIP"/>
</dbReference>
<feature type="domain" description="BZIP" evidence="3">
    <location>
        <begin position="51"/>
        <end position="65"/>
    </location>
</feature>
<accession>A0A9D4NSJ0</accession>
<reference evidence="4" key="1">
    <citation type="submission" date="2020-06" db="EMBL/GenBank/DDBJ databases">
        <authorList>
            <person name="Ji K."/>
            <person name="Li J."/>
        </authorList>
    </citation>
    <scope>NUCLEOTIDE SEQUENCE</scope>
    <source>
        <strain evidence="4">JKM2019</strain>
        <tissue evidence="4">Whole body</tissue>
    </source>
</reference>
<dbReference type="Proteomes" id="UP000828236">
    <property type="component" value="Unassembled WGS sequence"/>
</dbReference>
<organism evidence="4">
    <name type="scientific">Dermatophagoides farinae</name>
    <name type="common">American house dust mite</name>
    <dbReference type="NCBI Taxonomy" id="6954"/>
    <lineage>
        <taxon>Eukaryota</taxon>
        <taxon>Metazoa</taxon>
        <taxon>Ecdysozoa</taxon>
        <taxon>Arthropoda</taxon>
        <taxon>Chelicerata</taxon>
        <taxon>Arachnida</taxon>
        <taxon>Acari</taxon>
        <taxon>Acariformes</taxon>
        <taxon>Sarcoptiformes</taxon>
        <taxon>Astigmata</taxon>
        <taxon>Psoroptidia</taxon>
        <taxon>Analgoidea</taxon>
        <taxon>Pyroglyphidae</taxon>
        <taxon>Dermatophagoidinae</taxon>
        <taxon>Dermatophagoides</taxon>
    </lineage>
</organism>
<feature type="compositionally biased region" description="Polar residues" evidence="2">
    <location>
        <begin position="33"/>
        <end position="42"/>
    </location>
</feature>
<feature type="coiled-coil region" evidence="1">
    <location>
        <begin position="70"/>
        <end position="97"/>
    </location>
</feature>
<protein>
    <recommendedName>
        <fullName evidence="3">BZIP domain-containing protein</fullName>
    </recommendedName>
</protein>
<dbReference type="PROSITE" id="PS00036">
    <property type="entry name" value="BZIP_BASIC"/>
    <property type="match status" value="1"/>
</dbReference>
<evidence type="ECO:0000259" key="3">
    <source>
        <dbReference type="PROSITE" id="PS00036"/>
    </source>
</evidence>
<name>A0A9D4NSJ0_DERFA</name>
<dbReference type="Gene3D" id="1.20.5.170">
    <property type="match status" value="1"/>
</dbReference>
<feature type="compositionally biased region" description="Polar residues" evidence="2">
    <location>
        <begin position="1"/>
        <end position="20"/>
    </location>
</feature>
<dbReference type="SUPFAM" id="SSF57959">
    <property type="entry name" value="Leucine zipper domain"/>
    <property type="match status" value="1"/>
</dbReference>
<gene>
    <name evidence="4" type="ORF">HUG17_8873</name>
</gene>
<feature type="region of interest" description="Disordered" evidence="2">
    <location>
        <begin position="1"/>
        <end position="60"/>
    </location>
</feature>
<dbReference type="GO" id="GO:0003700">
    <property type="term" value="F:DNA-binding transcription factor activity"/>
    <property type="evidence" value="ECO:0007669"/>
    <property type="project" value="InterPro"/>
</dbReference>
<dbReference type="EMBL" id="SDOV01000008">
    <property type="protein sequence ID" value="KAH7637769.1"/>
    <property type="molecule type" value="Genomic_DNA"/>
</dbReference>
<proteinExistence type="predicted"/>
<dbReference type="InterPro" id="IPR046347">
    <property type="entry name" value="bZIP_sf"/>
</dbReference>
<dbReference type="AlphaFoldDB" id="A0A9D4NSJ0"/>